<organism evidence="2 3">
    <name type="scientific">Isobaculum melis</name>
    <dbReference type="NCBI Taxonomy" id="142588"/>
    <lineage>
        <taxon>Bacteria</taxon>
        <taxon>Bacillati</taxon>
        <taxon>Bacillota</taxon>
        <taxon>Bacilli</taxon>
        <taxon>Lactobacillales</taxon>
        <taxon>Carnobacteriaceae</taxon>
        <taxon>Isobaculum</taxon>
    </lineage>
</organism>
<dbReference type="Proteomes" id="UP000198948">
    <property type="component" value="Unassembled WGS sequence"/>
</dbReference>
<evidence type="ECO:0000256" key="1">
    <source>
        <dbReference type="SAM" id="Phobius"/>
    </source>
</evidence>
<keyword evidence="3" id="KW-1185">Reference proteome</keyword>
<reference evidence="2 3" key="1">
    <citation type="submission" date="2016-10" db="EMBL/GenBank/DDBJ databases">
        <authorList>
            <person name="de Groot N.N."/>
        </authorList>
    </citation>
    <scope>NUCLEOTIDE SEQUENCE [LARGE SCALE GENOMIC DNA]</scope>
    <source>
        <strain evidence="2 3">DSM 13760</strain>
    </source>
</reference>
<dbReference type="STRING" id="142588.SAMN04488559_11213"/>
<gene>
    <name evidence="2" type="ORF">SAMN04488559_11213</name>
</gene>
<dbReference type="RefSeq" id="WP_245706265.1">
    <property type="nucleotide sequence ID" value="NZ_FOHA01000012.1"/>
</dbReference>
<evidence type="ECO:0000313" key="3">
    <source>
        <dbReference type="Proteomes" id="UP000198948"/>
    </source>
</evidence>
<accession>A0A1H9TBY1</accession>
<keyword evidence="1" id="KW-1133">Transmembrane helix</keyword>
<sequence length="187" mass="20651">MKKEQSKEIEEKEKRKKRLFILIIAMITIIILLLSLKSCDLFSKPPEKEAENIVTADALPDASGDAKDMSDAEIKEKMQQTADENYFTLTINPEATFENGTSTGSIQIVNAGHNVYPISVDIRLNDTNDLIYQSGAIQPNQMINGGKLVKNLAAGMYQATAKISIYDAQTKLKSGEAEAEMTIIVNH</sequence>
<evidence type="ECO:0000313" key="2">
    <source>
        <dbReference type="EMBL" id="SER94547.1"/>
    </source>
</evidence>
<protein>
    <submittedName>
        <fullName evidence="2">Uncharacterized protein</fullName>
    </submittedName>
</protein>
<dbReference type="EMBL" id="FOHA01000012">
    <property type="protein sequence ID" value="SER94547.1"/>
    <property type="molecule type" value="Genomic_DNA"/>
</dbReference>
<dbReference type="AlphaFoldDB" id="A0A1H9TBY1"/>
<name>A0A1H9TBY1_9LACT</name>
<keyword evidence="1" id="KW-0472">Membrane</keyword>
<keyword evidence="1" id="KW-0812">Transmembrane</keyword>
<feature type="transmembrane region" description="Helical" evidence="1">
    <location>
        <begin position="20"/>
        <end position="36"/>
    </location>
</feature>
<proteinExistence type="predicted"/>